<dbReference type="AlphaFoldDB" id="R0KMB6"/>
<reference evidence="2" key="1">
    <citation type="journal article" date="2013" name="Nat. Genet.">
        <title>The duck genome and transcriptome provide insight into an avian influenza virus reservoir species.</title>
        <authorList>
            <person name="Huang Y."/>
            <person name="Li Y."/>
            <person name="Burt D.W."/>
            <person name="Chen H."/>
            <person name="Zhang Y."/>
            <person name="Qian W."/>
            <person name="Kim H."/>
            <person name="Gan S."/>
            <person name="Zhao Y."/>
            <person name="Li J."/>
            <person name="Yi K."/>
            <person name="Feng H."/>
            <person name="Zhu P."/>
            <person name="Li B."/>
            <person name="Liu Q."/>
            <person name="Fairley S."/>
            <person name="Magor K.E."/>
            <person name="Du Z."/>
            <person name="Hu X."/>
            <person name="Goodman L."/>
            <person name="Tafer H."/>
            <person name="Vignal A."/>
            <person name="Lee T."/>
            <person name="Kim K.W."/>
            <person name="Sheng Z."/>
            <person name="An Y."/>
            <person name="Searle S."/>
            <person name="Herrero J."/>
            <person name="Groenen M.A."/>
            <person name="Crooijmans R.P."/>
            <person name="Faraut T."/>
            <person name="Cai Q."/>
            <person name="Webster R.G."/>
            <person name="Aldridge J.R."/>
            <person name="Warren W.C."/>
            <person name="Bartschat S."/>
            <person name="Kehr S."/>
            <person name="Marz M."/>
            <person name="Stadler P.F."/>
            <person name="Smith J."/>
            <person name="Kraus R.H."/>
            <person name="Zhao Y."/>
            <person name="Ren L."/>
            <person name="Fei J."/>
            <person name="Morisson M."/>
            <person name="Kaiser P."/>
            <person name="Griffin D.K."/>
            <person name="Rao M."/>
            <person name="Pitel F."/>
            <person name="Wang J."/>
            <person name="Li N."/>
        </authorList>
    </citation>
    <scope>NUCLEOTIDE SEQUENCE [LARGE SCALE GENOMIC DNA]</scope>
</reference>
<organism evidence="1 2">
    <name type="scientific">Anas platyrhynchos</name>
    <name type="common">Mallard</name>
    <name type="synonym">Anas boschas</name>
    <dbReference type="NCBI Taxonomy" id="8839"/>
    <lineage>
        <taxon>Eukaryota</taxon>
        <taxon>Metazoa</taxon>
        <taxon>Chordata</taxon>
        <taxon>Craniata</taxon>
        <taxon>Vertebrata</taxon>
        <taxon>Euteleostomi</taxon>
        <taxon>Archelosauria</taxon>
        <taxon>Archosauria</taxon>
        <taxon>Dinosauria</taxon>
        <taxon>Saurischia</taxon>
        <taxon>Theropoda</taxon>
        <taxon>Coelurosauria</taxon>
        <taxon>Aves</taxon>
        <taxon>Neognathae</taxon>
        <taxon>Galloanserae</taxon>
        <taxon>Anseriformes</taxon>
        <taxon>Anatidae</taxon>
        <taxon>Anatinae</taxon>
        <taxon>Anas</taxon>
    </lineage>
</organism>
<evidence type="ECO:0000313" key="2">
    <source>
        <dbReference type="Proteomes" id="UP000296049"/>
    </source>
</evidence>
<sequence length="96" mass="10567">MDFMQSSDLETWCVAEYLDKAVIGVSGIAVIVKLIYSLTCKYAPAKVQTSSSIANSWNSPEYADSCSNRVLLRALTGNPKCSMSETYRSCFQHTPS</sequence>
<accession>R0KMB6</accession>
<dbReference type="Proteomes" id="UP000296049">
    <property type="component" value="Unassembled WGS sequence"/>
</dbReference>
<keyword evidence="2" id="KW-1185">Reference proteome</keyword>
<evidence type="ECO:0000313" key="1">
    <source>
        <dbReference type="EMBL" id="EOA94318.1"/>
    </source>
</evidence>
<protein>
    <submittedName>
        <fullName evidence="1">Uncharacterized protein</fullName>
    </submittedName>
</protein>
<proteinExistence type="predicted"/>
<dbReference type="EMBL" id="KB744839">
    <property type="protein sequence ID" value="EOA94318.1"/>
    <property type="molecule type" value="Genomic_DNA"/>
</dbReference>
<gene>
    <name evidence="1" type="ORF">Anapl_16150</name>
</gene>
<name>R0KMB6_ANAPL</name>